<dbReference type="SUPFAM" id="SSF90229">
    <property type="entry name" value="CCCH zinc finger"/>
    <property type="match status" value="1"/>
</dbReference>
<feature type="domain" description="C3H1-type" evidence="7">
    <location>
        <begin position="541"/>
        <end position="569"/>
    </location>
</feature>
<proteinExistence type="predicted"/>
<keyword evidence="2" id="KW-0677">Repeat</keyword>
<dbReference type="Gene3D" id="4.10.1000.10">
    <property type="entry name" value="Zinc finger, CCCH-type"/>
    <property type="match status" value="1"/>
</dbReference>
<evidence type="ECO:0000256" key="6">
    <source>
        <dbReference type="SAM" id="MobiDB-lite"/>
    </source>
</evidence>
<dbReference type="OrthoDB" id="410307at2759"/>
<feature type="region of interest" description="Disordered" evidence="6">
    <location>
        <begin position="601"/>
        <end position="666"/>
    </location>
</feature>
<feature type="region of interest" description="Disordered" evidence="6">
    <location>
        <begin position="1"/>
        <end position="114"/>
    </location>
</feature>
<gene>
    <name evidence="8" type="ORF">EHS25_000493</name>
</gene>
<dbReference type="EMBL" id="RSCD01000001">
    <property type="protein sequence ID" value="RSH95406.1"/>
    <property type="molecule type" value="Genomic_DNA"/>
</dbReference>
<organism evidence="8 9">
    <name type="scientific">Saitozyma podzolica</name>
    <dbReference type="NCBI Taxonomy" id="1890683"/>
    <lineage>
        <taxon>Eukaryota</taxon>
        <taxon>Fungi</taxon>
        <taxon>Dikarya</taxon>
        <taxon>Basidiomycota</taxon>
        <taxon>Agaricomycotina</taxon>
        <taxon>Tremellomycetes</taxon>
        <taxon>Tremellales</taxon>
        <taxon>Trimorphomycetaceae</taxon>
        <taxon>Saitozyma</taxon>
    </lineage>
</organism>
<evidence type="ECO:0000313" key="9">
    <source>
        <dbReference type="Proteomes" id="UP000279259"/>
    </source>
</evidence>
<dbReference type="SMART" id="SM00356">
    <property type="entry name" value="ZnF_C3H1"/>
    <property type="match status" value="1"/>
</dbReference>
<evidence type="ECO:0000256" key="3">
    <source>
        <dbReference type="ARBA" id="ARBA00022771"/>
    </source>
</evidence>
<dbReference type="Proteomes" id="UP000279259">
    <property type="component" value="Unassembled WGS sequence"/>
</dbReference>
<feature type="compositionally biased region" description="Low complexity" evidence="6">
    <location>
        <begin position="157"/>
        <end position="177"/>
    </location>
</feature>
<keyword evidence="1 5" id="KW-0479">Metal-binding</keyword>
<dbReference type="InterPro" id="IPR036855">
    <property type="entry name" value="Znf_CCCH_sf"/>
</dbReference>
<comment type="caution">
    <text evidence="8">The sequence shown here is derived from an EMBL/GenBank/DDBJ whole genome shotgun (WGS) entry which is preliminary data.</text>
</comment>
<name>A0A427YWI6_9TREE</name>
<dbReference type="AlphaFoldDB" id="A0A427YWI6"/>
<evidence type="ECO:0000256" key="4">
    <source>
        <dbReference type="ARBA" id="ARBA00022833"/>
    </source>
</evidence>
<feature type="compositionally biased region" description="Basic residues" evidence="6">
    <location>
        <begin position="23"/>
        <end position="42"/>
    </location>
</feature>
<keyword evidence="9" id="KW-1185">Reference proteome</keyword>
<dbReference type="PROSITE" id="PS50103">
    <property type="entry name" value="ZF_C3H1"/>
    <property type="match status" value="1"/>
</dbReference>
<dbReference type="FunFam" id="4.10.1000.10:FF:000001">
    <property type="entry name" value="zinc finger CCCH domain-containing protein 15-like"/>
    <property type="match status" value="1"/>
</dbReference>
<reference evidence="8 9" key="1">
    <citation type="submission" date="2018-11" db="EMBL/GenBank/DDBJ databases">
        <title>Genome sequence of Saitozyma podzolica DSM 27192.</title>
        <authorList>
            <person name="Aliyu H."/>
            <person name="Gorte O."/>
            <person name="Ochsenreither K."/>
        </authorList>
    </citation>
    <scope>NUCLEOTIDE SEQUENCE [LARGE SCALE GENOMIC DNA]</scope>
    <source>
        <strain evidence="8 9">DSM 27192</strain>
    </source>
</reference>
<feature type="region of interest" description="Disordered" evidence="6">
    <location>
        <begin position="327"/>
        <end position="349"/>
    </location>
</feature>
<sequence>MSSNPPPMHALRGPSTNNPLGRPNHHRPPRHRHRSPIRHGARHPAPTVATSDVANDPVCRDGITESVPGPANTSSSLNSEGMPGAPFEPEGYELFLTSGPPDVRRRRSKLDNRTSRLDTAADFSETSLAVEAYSNQAALACTPLLHPVDERAPPSRPSSESSSESVTPTASSTTVPTIRQLSRTASHTNVLLPNHALQPARPRHAMRPVMKHPHFGVGLGQSRLKTSATTNQAVKIDQAPPPQVTVLPVLYSSSSSSSNGVEVQPAAANNKTHLSRLDTRARAMTDPSPLPHDQADVAELASTTSWPNLLDIKPIAPMVIARDRADPCPPGELPPTKKFSPHKPEWADSPAPLPEPYNPAYPHPLTAYASPGVNPHTVLESGYHIVLEEMLKYNPDKVKGSILASSDRNVSAPALMIPREPGEGLGIPERLWGRFESLGAARLPVGVNGVSPFAPRFVATPGLDPMTDILSPVPSHPRGEDVATYLAAQSLRHAASASQLSSIGAPRPALLRRHSAELEAFSALSAPRAPPIIQPMQGSRFHKTELCPWFGEAGVCKYGADCQFAHGLAELRSPEQNQLPASQYGASSQLSRAVIPPSTGVFVEPRITPGNRPEPRRASLPPRQLDPVEEAEDDHDPIHIPSLFSPKPAHPPIGAERAESSANPSVPRLVPTRSFVSPFGLITPPLSSTQLHDTLYDEDLRVDMPWMDQLRLSHTPRPLDGSLSTSASSGRGVATPPASFSQFSRPETPPRTAGFSASAGPTFSSPHSEFNFVPGSSSVDSTACILSLFIIRVTMSAHMSAFHAL</sequence>
<protein>
    <recommendedName>
        <fullName evidence="7">C3H1-type domain-containing protein</fullName>
    </recommendedName>
</protein>
<evidence type="ECO:0000256" key="2">
    <source>
        <dbReference type="ARBA" id="ARBA00022737"/>
    </source>
</evidence>
<evidence type="ECO:0000256" key="1">
    <source>
        <dbReference type="ARBA" id="ARBA00022723"/>
    </source>
</evidence>
<evidence type="ECO:0000256" key="5">
    <source>
        <dbReference type="PROSITE-ProRule" id="PRU00723"/>
    </source>
</evidence>
<feature type="zinc finger region" description="C3H1-type" evidence="5">
    <location>
        <begin position="541"/>
        <end position="569"/>
    </location>
</feature>
<dbReference type="InterPro" id="IPR000571">
    <property type="entry name" value="Znf_CCCH"/>
</dbReference>
<dbReference type="STRING" id="1890683.A0A427YWI6"/>
<feature type="region of interest" description="Disordered" evidence="6">
    <location>
        <begin position="147"/>
        <end position="178"/>
    </location>
</feature>
<dbReference type="GO" id="GO:0008270">
    <property type="term" value="F:zinc ion binding"/>
    <property type="evidence" value="ECO:0007669"/>
    <property type="project" value="UniProtKB-KW"/>
</dbReference>
<keyword evidence="3 5" id="KW-0863">Zinc-finger</keyword>
<dbReference type="Pfam" id="PF00642">
    <property type="entry name" value="zf-CCCH"/>
    <property type="match status" value="1"/>
</dbReference>
<evidence type="ECO:0000313" key="8">
    <source>
        <dbReference type="EMBL" id="RSH95406.1"/>
    </source>
</evidence>
<keyword evidence="4 5" id="KW-0862">Zinc</keyword>
<feature type="region of interest" description="Disordered" evidence="6">
    <location>
        <begin position="715"/>
        <end position="760"/>
    </location>
</feature>
<accession>A0A427YWI6</accession>
<evidence type="ECO:0000259" key="7">
    <source>
        <dbReference type="PROSITE" id="PS50103"/>
    </source>
</evidence>